<dbReference type="AlphaFoldDB" id="A0A498JCN9"/>
<evidence type="ECO:0000256" key="1">
    <source>
        <dbReference type="SAM" id="Phobius"/>
    </source>
</evidence>
<keyword evidence="1" id="KW-1133">Transmembrane helix</keyword>
<sequence>MARIKVHELRQKTKPDLWAQLKDLKSELALLRVLALNLIMTYLRSLYIVNDGLGLLLAMGVLGVAGNGLVVGLAWRKVTGRSWVWVSHSWVIGFVVEEDEATGKREGRTKGGYEREGGVDNGINEKDKGYCCPKNYKFVSRGLEQVIPRGKVEPKNG</sequence>
<dbReference type="EMBL" id="RDQH01000333">
    <property type="protein sequence ID" value="RXH92906.1"/>
    <property type="molecule type" value="Genomic_DNA"/>
</dbReference>
<name>A0A498JCN9_MALDO</name>
<keyword evidence="3" id="KW-1185">Reference proteome</keyword>
<feature type="transmembrane region" description="Helical" evidence="1">
    <location>
        <begin position="55"/>
        <end position="75"/>
    </location>
</feature>
<protein>
    <submittedName>
        <fullName evidence="2">Uncharacterized protein</fullName>
    </submittedName>
</protein>
<dbReference type="GO" id="GO:0005840">
    <property type="term" value="C:ribosome"/>
    <property type="evidence" value="ECO:0007669"/>
    <property type="project" value="InterPro"/>
</dbReference>
<gene>
    <name evidence="2" type="ORF">DVH24_011930</name>
</gene>
<dbReference type="GO" id="GO:0006412">
    <property type="term" value="P:translation"/>
    <property type="evidence" value="ECO:0007669"/>
    <property type="project" value="InterPro"/>
</dbReference>
<keyword evidence="1" id="KW-0812">Transmembrane</keyword>
<reference evidence="2 3" key="1">
    <citation type="submission" date="2018-10" db="EMBL/GenBank/DDBJ databases">
        <title>A high-quality apple genome assembly.</title>
        <authorList>
            <person name="Hu J."/>
        </authorList>
    </citation>
    <scope>NUCLEOTIDE SEQUENCE [LARGE SCALE GENOMIC DNA]</scope>
    <source>
        <strain evidence="3">cv. HFTH1</strain>
        <tissue evidence="2">Young leaf</tissue>
    </source>
</reference>
<accession>A0A498JCN9</accession>
<dbReference type="Proteomes" id="UP000290289">
    <property type="component" value="Chromosome 7"/>
</dbReference>
<proteinExistence type="predicted"/>
<keyword evidence="1" id="KW-0472">Membrane</keyword>
<dbReference type="Gene3D" id="1.10.287.310">
    <property type="match status" value="1"/>
</dbReference>
<comment type="caution">
    <text evidence="2">The sequence shown here is derived from an EMBL/GenBank/DDBJ whole genome shotgun (WGS) entry which is preliminary data.</text>
</comment>
<dbReference type="GO" id="GO:0003735">
    <property type="term" value="F:structural constituent of ribosome"/>
    <property type="evidence" value="ECO:0007669"/>
    <property type="project" value="InterPro"/>
</dbReference>
<feature type="transmembrane region" description="Helical" evidence="1">
    <location>
        <begin position="29"/>
        <end position="49"/>
    </location>
</feature>
<evidence type="ECO:0000313" key="3">
    <source>
        <dbReference type="Proteomes" id="UP000290289"/>
    </source>
</evidence>
<dbReference type="STRING" id="3750.A0A498JCN9"/>
<dbReference type="InterPro" id="IPR036049">
    <property type="entry name" value="Ribosomal_uL29_sf"/>
</dbReference>
<organism evidence="2 3">
    <name type="scientific">Malus domestica</name>
    <name type="common">Apple</name>
    <name type="synonym">Pyrus malus</name>
    <dbReference type="NCBI Taxonomy" id="3750"/>
    <lineage>
        <taxon>Eukaryota</taxon>
        <taxon>Viridiplantae</taxon>
        <taxon>Streptophyta</taxon>
        <taxon>Embryophyta</taxon>
        <taxon>Tracheophyta</taxon>
        <taxon>Spermatophyta</taxon>
        <taxon>Magnoliopsida</taxon>
        <taxon>eudicotyledons</taxon>
        <taxon>Gunneridae</taxon>
        <taxon>Pentapetalae</taxon>
        <taxon>rosids</taxon>
        <taxon>fabids</taxon>
        <taxon>Rosales</taxon>
        <taxon>Rosaceae</taxon>
        <taxon>Amygdaloideae</taxon>
        <taxon>Maleae</taxon>
        <taxon>Malus</taxon>
    </lineage>
</organism>
<evidence type="ECO:0000313" key="2">
    <source>
        <dbReference type="EMBL" id="RXH92906.1"/>
    </source>
</evidence>